<gene>
    <name evidence="3" type="ORF">M413DRAFT_24255</name>
</gene>
<reference evidence="3 4" key="1">
    <citation type="submission" date="2014-04" db="EMBL/GenBank/DDBJ databases">
        <authorList>
            <consortium name="DOE Joint Genome Institute"/>
            <person name="Kuo A."/>
            <person name="Gay G."/>
            <person name="Dore J."/>
            <person name="Kohler A."/>
            <person name="Nagy L.G."/>
            <person name="Floudas D."/>
            <person name="Copeland A."/>
            <person name="Barry K.W."/>
            <person name="Cichocki N."/>
            <person name="Veneault-Fourrey C."/>
            <person name="LaButti K."/>
            <person name="Lindquist E.A."/>
            <person name="Lipzen A."/>
            <person name="Lundell T."/>
            <person name="Morin E."/>
            <person name="Murat C."/>
            <person name="Sun H."/>
            <person name="Tunlid A."/>
            <person name="Henrissat B."/>
            <person name="Grigoriev I.V."/>
            <person name="Hibbett D.S."/>
            <person name="Martin F."/>
            <person name="Nordberg H.P."/>
            <person name="Cantor M.N."/>
            <person name="Hua S.X."/>
        </authorList>
    </citation>
    <scope>NUCLEOTIDE SEQUENCE [LARGE SCALE GENOMIC DNA]</scope>
    <source>
        <strain evidence="4">h7</strain>
    </source>
</reference>
<reference evidence="4" key="2">
    <citation type="submission" date="2015-01" db="EMBL/GenBank/DDBJ databases">
        <title>Evolutionary Origins and Diversification of the Mycorrhizal Mutualists.</title>
        <authorList>
            <consortium name="DOE Joint Genome Institute"/>
            <consortium name="Mycorrhizal Genomics Consortium"/>
            <person name="Kohler A."/>
            <person name="Kuo A."/>
            <person name="Nagy L.G."/>
            <person name="Floudas D."/>
            <person name="Copeland A."/>
            <person name="Barry K.W."/>
            <person name="Cichocki N."/>
            <person name="Veneault-Fourrey C."/>
            <person name="LaButti K."/>
            <person name="Lindquist E.A."/>
            <person name="Lipzen A."/>
            <person name="Lundell T."/>
            <person name="Morin E."/>
            <person name="Murat C."/>
            <person name="Riley R."/>
            <person name="Ohm R."/>
            <person name="Sun H."/>
            <person name="Tunlid A."/>
            <person name="Henrissat B."/>
            <person name="Grigoriev I.V."/>
            <person name="Hibbett D.S."/>
            <person name="Martin F."/>
        </authorList>
    </citation>
    <scope>NUCLEOTIDE SEQUENCE [LARGE SCALE GENOMIC DNA]</scope>
    <source>
        <strain evidence="4">h7</strain>
    </source>
</reference>
<evidence type="ECO:0000256" key="1">
    <source>
        <dbReference type="ARBA" id="ARBA00022737"/>
    </source>
</evidence>
<dbReference type="Pfam" id="PF24883">
    <property type="entry name" value="NPHP3_N"/>
    <property type="match status" value="1"/>
</dbReference>
<dbReference type="EMBL" id="KN831771">
    <property type="protein sequence ID" value="KIM46550.1"/>
    <property type="molecule type" value="Genomic_DNA"/>
</dbReference>
<keyword evidence="1" id="KW-0677">Repeat</keyword>
<name>A0A0C3CCP4_HEBCY</name>
<dbReference type="SUPFAM" id="SSF52540">
    <property type="entry name" value="P-loop containing nucleoside triphosphate hydrolases"/>
    <property type="match status" value="1"/>
</dbReference>
<dbReference type="AlphaFoldDB" id="A0A0C3CCP4"/>
<dbReference type="PANTHER" id="PTHR10039">
    <property type="entry name" value="AMELOGENIN"/>
    <property type="match status" value="1"/>
</dbReference>
<sequence>MFSGAQNTLISGGNFISHPSPVGEASEGLKLLQEKTAHGAFHDSDERFLAPRCYPHTRDDVLKTITDWIDDSGKKERLMWLCGPAQVGKSAIAQTIADRCYDAGILLASFFFSRNNAMRGDKSYLIPTIAYQLTVSIPEIRNRVWDVLRNDPLILSRSLEAQAKALIIRPLNEVALDDMDDQDSFHGLVVLDGLDECKGDEVQVYILHVLSTVVKELSMPLLFLITSRPEQHIARAFSTKNVKSLRKLLTIDHCNHAFPSSNAFILSLDTALMQYFPQEPSSNSYASINQIDTPSAGIQVPMTQLATDPTWKHLLIRRFGPYTTSQIRCVLPVLGGRMLLIGHDDGLSVLDLFPLLTADDVTNGPSDLEESECRALWRGETVFYMSIIEPANDHEGRTQGVVLVVAGPSPSGVKAKSSKQDRWVRLYNYSSLLSLAKWAIYKSGGPVDLRHKQNASNASALPKGNRGKRGFGFGFRYLMDSLPGITPTNPTPLSPPNLNKGSAFRGDKVNSSAATQSFADEVWRDLPVRWATDFVPLALPGGRLDGLVVIAIATWPEASDLNKGEGIQLLAVATKSAIVLYESVKERRAFRFVKEFYTPLVPRNIAFVEGSFNDRRSPEMGGEPCLFIIFDKQAGWLRLADSAVGVMTLTAVGGLPPSIEDPKSKWALPVRFELPGQGKRVVYILTRGFRTHIVSYPAPPSPPLAAIFWNSAPTFVSPRLVRSKDNTPSLQLVAFSSSGIEIQEMGLSSLDDTSHESVFPNDIKQTNVMFEEDEVEFLAVGRHWEVLGQERDASQQSSYELSGSNNDASNQGGSMGIYGCCRHSPNDWRVFWIGGDAWED</sequence>
<dbReference type="InterPro" id="IPR027417">
    <property type="entry name" value="P-loop_NTPase"/>
</dbReference>
<dbReference type="HOGENOM" id="CLU_338594_0_0_1"/>
<dbReference type="OrthoDB" id="2590590at2759"/>
<dbReference type="Proteomes" id="UP000053424">
    <property type="component" value="Unassembled WGS sequence"/>
</dbReference>
<dbReference type="InterPro" id="IPR056884">
    <property type="entry name" value="NPHP3-like_N"/>
</dbReference>
<dbReference type="STRING" id="686832.A0A0C3CCP4"/>
<protein>
    <recommendedName>
        <fullName evidence="2">Nephrocystin 3-like N-terminal domain-containing protein</fullName>
    </recommendedName>
</protein>
<evidence type="ECO:0000313" key="3">
    <source>
        <dbReference type="EMBL" id="KIM46550.1"/>
    </source>
</evidence>
<accession>A0A0C3CCP4</accession>
<evidence type="ECO:0000313" key="4">
    <source>
        <dbReference type="Proteomes" id="UP000053424"/>
    </source>
</evidence>
<dbReference type="Gene3D" id="3.40.50.300">
    <property type="entry name" value="P-loop containing nucleotide triphosphate hydrolases"/>
    <property type="match status" value="1"/>
</dbReference>
<keyword evidence="4" id="KW-1185">Reference proteome</keyword>
<organism evidence="3 4">
    <name type="scientific">Hebeloma cylindrosporum</name>
    <dbReference type="NCBI Taxonomy" id="76867"/>
    <lineage>
        <taxon>Eukaryota</taxon>
        <taxon>Fungi</taxon>
        <taxon>Dikarya</taxon>
        <taxon>Basidiomycota</taxon>
        <taxon>Agaricomycotina</taxon>
        <taxon>Agaricomycetes</taxon>
        <taxon>Agaricomycetidae</taxon>
        <taxon>Agaricales</taxon>
        <taxon>Agaricineae</taxon>
        <taxon>Hymenogastraceae</taxon>
        <taxon>Hebeloma</taxon>
    </lineage>
</organism>
<evidence type="ECO:0000259" key="2">
    <source>
        <dbReference type="Pfam" id="PF24883"/>
    </source>
</evidence>
<feature type="domain" description="Nephrocystin 3-like N-terminal" evidence="2">
    <location>
        <begin position="64"/>
        <end position="228"/>
    </location>
</feature>
<proteinExistence type="predicted"/>